<proteinExistence type="predicted"/>
<dbReference type="AlphaFoldDB" id="A0A445MIP1"/>
<protein>
    <submittedName>
        <fullName evidence="1">Uncharacterized protein</fullName>
    </submittedName>
</protein>
<reference evidence="1" key="1">
    <citation type="journal article" date="2018" name="Data Brief">
        <title>Genome sequence data from 17 accessions of Ensete ventricosum, a staple food crop for millions in Ethiopia.</title>
        <authorList>
            <person name="Yemataw Z."/>
            <person name="Muzemil S."/>
            <person name="Ambachew D."/>
            <person name="Tripathi L."/>
            <person name="Tesfaye K."/>
            <person name="Chala A."/>
            <person name="Farbos A."/>
            <person name="O'Neill P."/>
            <person name="Moore K."/>
            <person name="Grant M."/>
            <person name="Studholme D.J."/>
        </authorList>
    </citation>
    <scope>NUCLEOTIDE SEQUENCE [LARGE SCALE GENOMIC DNA]</scope>
    <source>
        <tissue evidence="1">Leaf</tissue>
    </source>
</reference>
<evidence type="ECO:0000313" key="1">
    <source>
        <dbReference type="EMBL" id="RZR74142.1"/>
    </source>
</evidence>
<organism evidence="1">
    <name type="scientific">Ensete ventricosum</name>
    <name type="common">Abyssinian banana</name>
    <name type="synonym">Musa ensete</name>
    <dbReference type="NCBI Taxonomy" id="4639"/>
    <lineage>
        <taxon>Eukaryota</taxon>
        <taxon>Viridiplantae</taxon>
        <taxon>Streptophyta</taxon>
        <taxon>Embryophyta</taxon>
        <taxon>Tracheophyta</taxon>
        <taxon>Spermatophyta</taxon>
        <taxon>Magnoliopsida</taxon>
        <taxon>Liliopsida</taxon>
        <taxon>Zingiberales</taxon>
        <taxon>Musaceae</taxon>
        <taxon>Ensete</taxon>
    </lineage>
</organism>
<dbReference type="Proteomes" id="UP000290560">
    <property type="component" value="Unassembled WGS sequence"/>
</dbReference>
<dbReference type="EMBL" id="KV876128">
    <property type="protein sequence ID" value="RZR74142.1"/>
    <property type="molecule type" value="Genomic_DNA"/>
</dbReference>
<sequence>MLLEEELATVGKQRETTATGSLPGGRAEQQQLCWKTRKQDKGSNCFGVMCGSRLKSKGQRLWQERRKCACWWLLAAADAVDAAEKWKVAERQCRKQQEVVRRLVAAFVRRETKVVAGGSRLHMSGDSGLGLESRLLEWWSPGEEGVIQFGSAANSCKEVGSGARAFIVGAVDHSYLITLLPLWLTIPPYPPTMLAVLAMRRAFAVGGCRPYLCQVGCTSTGAPRISGRLPASGRPRRRASCPRV</sequence>
<accession>A0A445MIP1</accession>
<name>A0A445MIP1_ENSVE</name>
<gene>
    <name evidence="1" type="ORF">BHM03_00032442</name>
</gene>